<protein>
    <submittedName>
        <fullName evidence="7">Aldedh domain-containing protein</fullName>
    </submittedName>
</protein>
<sequence>MFLKGVDVAVGDVVFFKKGDKRKDKDQFEEAVASIALEPVIHVALVSDDTGRWVIHAVRGSGVCQELLMSVIEKLRPESFEVYRPQLPEIVRISACQWTKSKIGASYNDIFSADMRNSKGHEAFYCCQLIAKSYEAAGINDFCPPHQLNFNDSSGKILPFWEEYYRKRSLPIPQDMPGSHPAKLIHSKYLKLHFARFCMPLAKFTVSKTIDDALHFIRGARVALTATKHFDVYQPRNGEILARCGCASAEVIDEVIKDASEAQKSWAALNVQQRGAVLRQAASIIRSVENQLAYMETIDCGKPIEESRWDMANSADTFEFFGGALHNIAGNHFPLSNDNYAYTERVPWGIVGAIGVWNYPMQTAAWKIAPALMCGNAVVYKPSPFAPVTSVLLAQILQAAGLPDGGEGETGQAICEHKGISKVSFTGSSATGSKILASCSLFGRIKPVTLELGGKSAMIICKDADIDVAVTGAFMANFFSQGEVCSNASKVLVHMSCYDEFRQKIVEQTKNLVIGDPLVKETKIGATISRGHLSKVKAFIDEAVQQGAKLLCGGDEVKVKGLEDGYYLSPAVLDSITEQMRIYKEEVFGAAMLIIPFRNNEDAIRMANDTPYGLAAGVFTRNLHLAYSMASKLNAGNVYVNTFNITNAMIPFGGMKQSGFGRENGIAALEAFSQVKSVFVNASEKLENPFL</sequence>
<evidence type="ECO:0000256" key="2">
    <source>
        <dbReference type="ARBA" id="ARBA00023002"/>
    </source>
</evidence>
<feature type="active site" evidence="3">
    <location>
        <position position="451"/>
    </location>
</feature>
<dbReference type="FunFam" id="3.40.309.10:FF:000012">
    <property type="entry name" value="Betaine aldehyde dehydrogenase"/>
    <property type="match status" value="1"/>
</dbReference>
<comment type="similarity">
    <text evidence="1 4">Belongs to the aldehyde dehydrogenase family.</text>
</comment>
<organism evidence="6 7">
    <name type="scientific">Elaeophora elaphi</name>
    <dbReference type="NCBI Taxonomy" id="1147741"/>
    <lineage>
        <taxon>Eukaryota</taxon>
        <taxon>Metazoa</taxon>
        <taxon>Ecdysozoa</taxon>
        <taxon>Nematoda</taxon>
        <taxon>Chromadorea</taxon>
        <taxon>Rhabditida</taxon>
        <taxon>Spirurina</taxon>
        <taxon>Spiruromorpha</taxon>
        <taxon>Filarioidea</taxon>
        <taxon>Onchocercidae</taxon>
        <taxon>Elaeophora</taxon>
    </lineage>
</organism>
<dbReference type="Gene3D" id="3.40.309.10">
    <property type="entry name" value="Aldehyde Dehydrogenase, Chain A, domain 2"/>
    <property type="match status" value="1"/>
</dbReference>
<evidence type="ECO:0000313" key="6">
    <source>
        <dbReference type="Proteomes" id="UP000050640"/>
    </source>
</evidence>
<dbReference type="PANTHER" id="PTHR11699">
    <property type="entry name" value="ALDEHYDE DEHYDROGENASE-RELATED"/>
    <property type="match status" value="1"/>
</dbReference>
<dbReference type="InterPro" id="IPR016160">
    <property type="entry name" value="Ald_DH_CS_CYS"/>
</dbReference>
<dbReference type="Gene3D" id="3.40.605.10">
    <property type="entry name" value="Aldehyde Dehydrogenase, Chain A, domain 1"/>
    <property type="match status" value="1"/>
</dbReference>
<dbReference type="InterPro" id="IPR016163">
    <property type="entry name" value="Ald_DH_C"/>
</dbReference>
<dbReference type="Gene3D" id="3.90.1720.10">
    <property type="entry name" value="endopeptidase domain like (from Nostoc punctiforme)"/>
    <property type="match status" value="1"/>
</dbReference>
<dbReference type="WBParaSite" id="EEL_0000608501-mRNA-1">
    <property type="protein sequence ID" value="EEL_0000608501-mRNA-1"/>
    <property type="gene ID" value="EEL_0000608501"/>
</dbReference>
<name>A0A0R3RVF2_9BILA</name>
<dbReference type="Pfam" id="PF05708">
    <property type="entry name" value="Peptidase_C92"/>
    <property type="match status" value="1"/>
</dbReference>
<evidence type="ECO:0000259" key="5">
    <source>
        <dbReference type="Pfam" id="PF00171"/>
    </source>
</evidence>
<dbReference type="AlphaFoldDB" id="A0A0R3RVF2"/>
<dbReference type="InterPro" id="IPR016161">
    <property type="entry name" value="Ald_DH/histidinol_DH"/>
</dbReference>
<feature type="domain" description="Aldehyde dehydrogenase" evidence="5">
    <location>
        <begin position="227"/>
        <end position="678"/>
    </location>
</feature>
<evidence type="ECO:0000256" key="1">
    <source>
        <dbReference type="ARBA" id="ARBA00009986"/>
    </source>
</evidence>
<dbReference type="STRING" id="1147741.A0A0R3RVF2"/>
<proteinExistence type="inferred from homology"/>
<dbReference type="SUPFAM" id="SSF54001">
    <property type="entry name" value="Cysteine proteinases"/>
    <property type="match status" value="1"/>
</dbReference>
<dbReference type="InterPro" id="IPR029510">
    <property type="entry name" value="Ald_DH_CS_GLU"/>
</dbReference>
<keyword evidence="2 4" id="KW-0560">Oxidoreductase</keyword>
<evidence type="ECO:0000313" key="7">
    <source>
        <dbReference type="WBParaSite" id="EEL_0000608501-mRNA-1"/>
    </source>
</evidence>
<dbReference type="InterPro" id="IPR015590">
    <property type="entry name" value="Aldehyde_DH_dom"/>
</dbReference>
<dbReference type="PROSITE" id="PS00687">
    <property type="entry name" value="ALDEHYDE_DEHYDR_GLU"/>
    <property type="match status" value="1"/>
</dbReference>
<dbReference type="Proteomes" id="UP000050640">
    <property type="component" value="Unplaced"/>
</dbReference>
<evidence type="ECO:0000256" key="3">
    <source>
        <dbReference type="PROSITE-ProRule" id="PRU10007"/>
    </source>
</evidence>
<dbReference type="InterPro" id="IPR024453">
    <property type="entry name" value="Peptidase_C92"/>
</dbReference>
<dbReference type="FunFam" id="3.40.605.10:FF:000026">
    <property type="entry name" value="Aldehyde dehydrogenase, putative"/>
    <property type="match status" value="1"/>
</dbReference>
<evidence type="ECO:0000256" key="4">
    <source>
        <dbReference type="RuleBase" id="RU003345"/>
    </source>
</evidence>
<accession>A0A0R3RVF2</accession>
<dbReference type="CDD" id="cd07090">
    <property type="entry name" value="ALDH_F9_TMBADH"/>
    <property type="match status" value="1"/>
</dbReference>
<dbReference type="InterPro" id="IPR038765">
    <property type="entry name" value="Papain-like_cys_pep_sf"/>
</dbReference>
<reference evidence="7" key="1">
    <citation type="submission" date="2017-02" db="UniProtKB">
        <authorList>
            <consortium name="WormBaseParasite"/>
        </authorList>
    </citation>
    <scope>IDENTIFICATION</scope>
</reference>
<dbReference type="GO" id="GO:0016620">
    <property type="term" value="F:oxidoreductase activity, acting on the aldehyde or oxo group of donors, NAD or NADP as acceptor"/>
    <property type="evidence" value="ECO:0007669"/>
    <property type="project" value="InterPro"/>
</dbReference>
<dbReference type="FunFam" id="3.40.605.10:FF:000007">
    <property type="entry name" value="NAD/NADP-dependent betaine aldehyde dehydrogenase"/>
    <property type="match status" value="1"/>
</dbReference>
<dbReference type="Pfam" id="PF00171">
    <property type="entry name" value="Aldedh"/>
    <property type="match status" value="1"/>
</dbReference>
<dbReference type="PROSITE" id="PS00070">
    <property type="entry name" value="ALDEHYDE_DEHYDR_CYS"/>
    <property type="match status" value="1"/>
</dbReference>
<keyword evidence="6" id="KW-1185">Reference proteome</keyword>
<dbReference type="InterPro" id="IPR016162">
    <property type="entry name" value="Ald_DH_N"/>
</dbReference>
<dbReference type="SUPFAM" id="SSF53720">
    <property type="entry name" value="ALDH-like"/>
    <property type="match status" value="1"/>
</dbReference>